<sequence length="1440" mass="151616">MASIVAAALLMSTGAAADPGGTPAFRPLTGVGSGTTADVMNALGGTLTLNGQPVVGSFDATGSATIHPKDTCTIARPGTDAAGLTALRASMAAGDGCVDFARLSYVPEPTPDSVTYLPFARDTVTFLVSRTGSVPRLLDADRLRGIYTCQDTAYRPLLPPVGSRLRAIWLDFLSIAEGQVASCVSQVPRENDASALDGTSILPFSIAQYASQSAETVPSTVTNAAVGRITGATGGDGGAPLAVNRFGYDGDVSWATTSPDLPQRLTLVQLQRLYRCYNSTISGVTVRPLLPTGVSPVRDAWLTMMGIRDSDIANGDYPCIGFVGSSANDTRTLPGDGILPFSVTQFIQQSFGLATDMRGAATLGEIGTYPARPMYVGNPNYSPALVHDVYIAVPTAKLGATPWKETFVGENSLLCKDSYTIRLYGFTTLPNGACGGGTPDSQRHTGNGKLVGVGSASTAPVMGDMSSTIHIDNAEQLSSYWSSGSDAGLPCGIPRPADDAQGVSALLESRRRGDGCVDFARVSNRDPVASPSDPALVYAPYALDSVSFAVPAGGSAPRRMTRAQLQNVYRCGDAALTPMLPAAGSELRATWLRYLSITAAEAAGLSCLKSTDAAGRLVADNDGRVLTNTAIVPYSVANYLAQAGTTAPDLRGRAVLGTVTDPVGPAPIRPNDAAYPENVSFAVRGDVAFTRRLSLARLQAIYTCADPTVTPLLPVAGAVRTAFAAFLEIDEPLLTDGTYPCVRTTTGGSALAENDASGLTGVYVLPYSISAYVDQLLGTAPDRRGATVLGVLDQGGGPPSLPMALDPGYVPELTHRVYNALPEATINTSPLNEVFSGPNSLICQQPGVLLSHGLAPLTATDAEPCGSLQRPTATAPAAANSTMLRSMTPLDEGRVPGSGATAQARHGRCTLTGGFTNDSRGRSITVTATVTGPRCKVQIYAVFYQQSDGATVAPDQRQVEFVNGGTLSLTHTPGTWAYRLGGVSDLIGHQLQDATLRVSDISAGAPSGESSLGIYGEPVPDVFGLTVVSSASGASVTWNKKPEVASYRVYRRAVASQTDFSLLAVVQADPQQLWTESYFDRIAHELNEYAYRVAPMYLDAEGSRSAEVRTVPATPSRIKHYVAMGDSYASGEGGRNYVDGDGSKCHRSYGSYAALFKDPADSQGILSLTHAGKARLDLVACSGAVMRNIVPGLPGSAPLLDRQGKDIIPAEPGSEPQPKMEPWRSQVWGNDPSPSRVLSADYQVRMLSRTNANMPVDLVTLSIGGNDAGFSNVLKYCVYYVCDDYETVLLARIESMRPMLAATYQQVLDSSGDAQVQVIGYPALFPDSGPVNCALWNLPGWTPFVKLSPTEMTMLNRLGDRLNKVIRETVKDVGDVNGRIGYVDVRPLFSGHDICAGEPWLRQLLPTRIGLGMLQEGGHPNPTGWSQEAGYIPRQFLGTD</sequence>
<organism evidence="5 6">
    <name type="scientific">Longispora fulva</name>
    <dbReference type="NCBI Taxonomy" id="619741"/>
    <lineage>
        <taxon>Bacteria</taxon>
        <taxon>Bacillati</taxon>
        <taxon>Actinomycetota</taxon>
        <taxon>Actinomycetes</taxon>
        <taxon>Micromonosporales</taxon>
        <taxon>Micromonosporaceae</taxon>
        <taxon>Longispora</taxon>
    </lineage>
</organism>
<evidence type="ECO:0000256" key="4">
    <source>
        <dbReference type="SAM" id="SignalP"/>
    </source>
</evidence>
<name>A0A8J7G7G4_9ACTN</name>
<dbReference type="InterPro" id="IPR037460">
    <property type="entry name" value="SEST-like"/>
</dbReference>
<dbReference type="PANTHER" id="PTHR37981:SF1">
    <property type="entry name" value="SGNH HYDROLASE-TYPE ESTERASE DOMAIN-CONTAINING PROTEIN"/>
    <property type="match status" value="1"/>
</dbReference>
<protein>
    <submittedName>
        <fullName evidence="5">ABC-type phosphate transport system substrate-binding protein</fullName>
    </submittedName>
</protein>
<evidence type="ECO:0000256" key="2">
    <source>
        <dbReference type="PIRSR" id="PIRSR637460-2"/>
    </source>
</evidence>
<dbReference type="Gene3D" id="3.40.50.1110">
    <property type="entry name" value="SGNH hydrolase"/>
    <property type="match status" value="1"/>
</dbReference>
<feature type="region of interest" description="Disordered" evidence="3">
    <location>
        <begin position="1201"/>
        <end position="1223"/>
    </location>
</feature>
<evidence type="ECO:0000313" key="5">
    <source>
        <dbReference type="EMBL" id="MBG6134450.1"/>
    </source>
</evidence>
<dbReference type="Gene3D" id="2.60.40.10">
    <property type="entry name" value="Immunoglobulins"/>
    <property type="match status" value="1"/>
</dbReference>
<dbReference type="EMBL" id="JADOUF010000001">
    <property type="protein sequence ID" value="MBG6134450.1"/>
    <property type="molecule type" value="Genomic_DNA"/>
</dbReference>
<dbReference type="InterPro" id="IPR013783">
    <property type="entry name" value="Ig-like_fold"/>
</dbReference>
<proteinExistence type="predicted"/>
<feature type="active site" evidence="1">
    <location>
        <position position="1419"/>
    </location>
</feature>
<gene>
    <name evidence="5" type="ORF">IW245_000644</name>
</gene>
<dbReference type="InterPro" id="IPR036514">
    <property type="entry name" value="SGNH_hydro_sf"/>
</dbReference>
<dbReference type="GO" id="GO:0005975">
    <property type="term" value="P:carbohydrate metabolic process"/>
    <property type="evidence" value="ECO:0007669"/>
    <property type="project" value="UniProtKB-ARBA"/>
</dbReference>
<dbReference type="GO" id="GO:0004806">
    <property type="term" value="F:triacylglycerol lipase activity"/>
    <property type="evidence" value="ECO:0007669"/>
    <property type="project" value="TreeGrafter"/>
</dbReference>
<evidence type="ECO:0000256" key="1">
    <source>
        <dbReference type="PIRSR" id="PIRSR637460-1"/>
    </source>
</evidence>
<evidence type="ECO:0000313" key="6">
    <source>
        <dbReference type="Proteomes" id="UP000622552"/>
    </source>
</evidence>
<evidence type="ECO:0000256" key="3">
    <source>
        <dbReference type="SAM" id="MobiDB-lite"/>
    </source>
</evidence>
<keyword evidence="4" id="KW-0732">Signal</keyword>
<dbReference type="PANTHER" id="PTHR37981">
    <property type="entry name" value="LIPASE 2"/>
    <property type="match status" value="1"/>
</dbReference>
<feature type="chain" id="PRO_5035223965" evidence="4">
    <location>
        <begin position="18"/>
        <end position="1440"/>
    </location>
</feature>
<feature type="disulfide bond" evidence="2">
    <location>
        <begin position="1277"/>
        <end position="1282"/>
    </location>
</feature>
<accession>A0A8J7G7G4</accession>
<reference evidence="5" key="1">
    <citation type="submission" date="2020-11" db="EMBL/GenBank/DDBJ databases">
        <title>Sequencing the genomes of 1000 actinobacteria strains.</title>
        <authorList>
            <person name="Klenk H.-P."/>
        </authorList>
    </citation>
    <scope>NUCLEOTIDE SEQUENCE</scope>
    <source>
        <strain evidence="5">DSM 45356</strain>
    </source>
</reference>
<dbReference type="Proteomes" id="UP000622552">
    <property type="component" value="Unassembled WGS sequence"/>
</dbReference>
<feature type="signal peptide" evidence="4">
    <location>
        <begin position="1"/>
        <end position="17"/>
    </location>
</feature>
<feature type="disulfide bond" evidence="2">
    <location>
        <begin position="1333"/>
        <end position="1395"/>
    </location>
</feature>
<feature type="disulfide bond" evidence="2">
    <location>
        <begin position="1145"/>
        <end position="1181"/>
    </location>
</feature>
<keyword evidence="2" id="KW-1015">Disulfide bond</keyword>
<comment type="caution">
    <text evidence="5">The sequence shown here is derived from an EMBL/GenBank/DDBJ whole genome shotgun (WGS) entry which is preliminary data.</text>
</comment>
<feature type="active site" description="Nucleophile" evidence="1">
    <location>
        <position position="1127"/>
    </location>
</feature>
<dbReference type="GO" id="GO:0019433">
    <property type="term" value="P:triglyceride catabolic process"/>
    <property type="evidence" value="ECO:0007669"/>
    <property type="project" value="TreeGrafter"/>
</dbReference>
<dbReference type="RefSeq" id="WP_197001690.1">
    <property type="nucleotide sequence ID" value="NZ_BONS01000028.1"/>
</dbReference>
<dbReference type="SUPFAM" id="SSF52266">
    <property type="entry name" value="SGNH hydrolase"/>
    <property type="match status" value="1"/>
</dbReference>
<dbReference type="CDD" id="cd01823">
    <property type="entry name" value="SEST_like"/>
    <property type="match status" value="1"/>
</dbReference>
<keyword evidence="6" id="KW-1185">Reference proteome</keyword>